<reference evidence="1 2" key="1">
    <citation type="journal article" date="2010" name="Nature">
        <title>Genome sequence of the palaeopolyploid soybean.</title>
        <authorList>
            <person name="Schmutz J."/>
            <person name="Cannon S.B."/>
            <person name="Schlueter J."/>
            <person name="Ma J."/>
            <person name="Mitros T."/>
            <person name="Nelson W."/>
            <person name="Hyten D.L."/>
            <person name="Song Q."/>
            <person name="Thelen J.J."/>
            <person name="Cheng J."/>
            <person name="Xu D."/>
            <person name="Hellsten U."/>
            <person name="May G.D."/>
            <person name="Yu Y."/>
            <person name="Sakurai T."/>
            <person name="Umezawa T."/>
            <person name="Bhattacharyya M.K."/>
            <person name="Sandhu D."/>
            <person name="Valliyodan B."/>
            <person name="Lindquist E."/>
            <person name="Peto M."/>
            <person name="Grant D."/>
            <person name="Shu S."/>
            <person name="Goodstein D."/>
            <person name="Barry K."/>
            <person name="Futrell-Griggs M."/>
            <person name="Abernathy B."/>
            <person name="Du J."/>
            <person name="Tian Z."/>
            <person name="Zhu L."/>
            <person name="Gill N."/>
            <person name="Joshi T."/>
            <person name="Libault M."/>
            <person name="Sethuraman A."/>
            <person name="Zhang X.-C."/>
            <person name="Shinozaki K."/>
            <person name="Nguyen H.T."/>
            <person name="Wing R.A."/>
            <person name="Cregan P."/>
            <person name="Specht J."/>
            <person name="Grimwood J."/>
            <person name="Rokhsar D."/>
            <person name="Stacey G."/>
            <person name="Shoemaker R.C."/>
            <person name="Jackson S.A."/>
        </authorList>
    </citation>
    <scope>NUCLEOTIDE SEQUENCE</scope>
    <source>
        <strain evidence="2">cv. Williams 82</strain>
        <tissue evidence="1">Callus</tissue>
    </source>
</reference>
<name>A0A0R0GJF2_SOYBN</name>
<organism evidence="1">
    <name type="scientific">Glycine max</name>
    <name type="common">Soybean</name>
    <name type="synonym">Glycine hispida</name>
    <dbReference type="NCBI Taxonomy" id="3847"/>
    <lineage>
        <taxon>Eukaryota</taxon>
        <taxon>Viridiplantae</taxon>
        <taxon>Streptophyta</taxon>
        <taxon>Embryophyta</taxon>
        <taxon>Tracheophyta</taxon>
        <taxon>Spermatophyta</taxon>
        <taxon>Magnoliopsida</taxon>
        <taxon>eudicotyledons</taxon>
        <taxon>Gunneridae</taxon>
        <taxon>Pentapetalae</taxon>
        <taxon>rosids</taxon>
        <taxon>fabids</taxon>
        <taxon>Fabales</taxon>
        <taxon>Fabaceae</taxon>
        <taxon>Papilionoideae</taxon>
        <taxon>50 kb inversion clade</taxon>
        <taxon>NPAAA clade</taxon>
        <taxon>indigoferoid/millettioid clade</taxon>
        <taxon>Phaseoleae</taxon>
        <taxon>Glycine</taxon>
        <taxon>Glycine subgen. Soja</taxon>
    </lineage>
</organism>
<evidence type="ECO:0000313" key="1">
    <source>
        <dbReference type="EMBL" id="KRH18590.1"/>
    </source>
</evidence>
<dbReference type="Proteomes" id="UP000008827">
    <property type="component" value="Chromosome 13"/>
</dbReference>
<proteinExistence type="predicted"/>
<gene>
    <name evidence="1" type="ORF">GLYMA_13G070000</name>
</gene>
<dbReference type="InParanoid" id="A0A0R0GJF2"/>
<evidence type="ECO:0000313" key="3">
    <source>
        <dbReference type="Proteomes" id="UP000008827"/>
    </source>
</evidence>
<evidence type="ECO:0000313" key="2">
    <source>
        <dbReference type="EnsemblPlants" id="KRH18590"/>
    </source>
</evidence>
<protein>
    <submittedName>
        <fullName evidence="1 2">Uncharacterized protein</fullName>
    </submittedName>
</protein>
<dbReference type="EnsemblPlants" id="KRH18590">
    <property type="protein sequence ID" value="KRH18590"/>
    <property type="gene ID" value="GLYMA_13G070000"/>
</dbReference>
<dbReference type="AlphaFoldDB" id="A0A0R0GJF2"/>
<accession>A0A0R0GJF2</accession>
<dbReference type="EMBL" id="CM000846">
    <property type="protein sequence ID" value="KRH18590.1"/>
    <property type="molecule type" value="Genomic_DNA"/>
</dbReference>
<dbReference type="Gramene" id="KRH18590">
    <property type="protein sequence ID" value="KRH18590"/>
    <property type="gene ID" value="GLYMA_13G070000"/>
</dbReference>
<reference evidence="1" key="3">
    <citation type="submission" date="2018-07" db="EMBL/GenBank/DDBJ databases">
        <title>WGS assembly of Glycine max.</title>
        <authorList>
            <person name="Schmutz J."/>
            <person name="Cannon S."/>
            <person name="Schlueter J."/>
            <person name="Ma J."/>
            <person name="Mitros T."/>
            <person name="Nelson W."/>
            <person name="Hyten D."/>
            <person name="Song Q."/>
            <person name="Thelen J."/>
            <person name="Cheng J."/>
            <person name="Xu D."/>
            <person name="Hellsten U."/>
            <person name="May G."/>
            <person name="Yu Y."/>
            <person name="Sakurai T."/>
            <person name="Umezawa T."/>
            <person name="Bhattacharyya M."/>
            <person name="Sandhu D."/>
            <person name="Valliyodan B."/>
            <person name="Lindquist E."/>
            <person name="Peto M."/>
            <person name="Grant D."/>
            <person name="Shu S."/>
            <person name="Goodstein D."/>
            <person name="Barry K."/>
            <person name="Futrell-Griggs M."/>
            <person name="Abernathy B."/>
            <person name="Du J."/>
            <person name="Tian Z."/>
            <person name="Zhu L."/>
            <person name="Gill N."/>
            <person name="Joshi T."/>
            <person name="Libault M."/>
            <person name="Sethuraman A."/>
            <person name="Zhang X."/>
            <person name="Shinozaki K."/>
            <person name="Nguyen H."/>
            <person name="Wing R."/>
            <person name="Cregan P."/>
            <person name="Specht J."/>
            <person name="Grimwood J."/>
            <person name="Rokhsar D."/>
            <person name="Stacey G."/>
            <person name="Shoemaker R."/>
            <person name="Jackson S."/>
        </authorList>
    </citation>
    <scope>NUCLEOTIDE SEQUENCE</scope>
    <source>
        <tissue evidence="1">Callus</tissue>
    </source>
</reference>
<sequence>MEQNGVWWQSLTIIKHAAFDKTTQNCKNISLANCSDADLSINAMHKVYFRSNTLSESYPYLSNLFLSNEALLDQMTKTLLRKRWLFPDEMVVAICSNKESLV</sequence>
<reference evidence="2" key="2">
    <citation type="submission" date="2018-02" db="UniProtKB">
        <authorList>
            <consortium name="EnsemblPlants"/>
        </authorList>
    </citation>
    <scope>IDENTIFICATION</scope>
    <source>
        <strain evidence="2">Williams 82</strain>
    </source>
</reference>
<keyword evidence="3" id="KW-1185">Reference proteome</keyword>
<dbReference type="STRING" id="3847.A0A0R0GJF2"/>
<dbReference type="SMR" id="A0A0R0GJF2"/>